<dbReference type="SUPFAM" id="SSF51395">
    <property type="entry name" value="FMN-linked oxidoreductases"/>
    <property type="match status" value="1"/>
</dbReference>
<dbReference type="InterPro" id="IPR051799">
    <property type="entry name" value="NADH_flavin_oxidoreductase"/>
</dbReference>
<name>A0A8J6AWX9_9EUKA</name>
<evidence type="ECO:0000313" key="4">
    <source>
        <dbReference type="EMBL" id="KAG9394550.1"/>
    </source>
</evidence>
<reference evidence="4" key="1">
    <citation type="submission" date="2021-05" db="EMBL/GenBank/DDBJ databases">
        <title>A free-living protist that lacks canonical eukaryotic 1 DNA replication and segregation systems.</title>
        <authorList>
            <person name="Salas-Leiva D.E."/>
            <person name="Tromer E.C."/>
            <person name="Curtis B.A."/>
            <person name="Jerlstrom-Hultqvist J."/>
            <person name="Kolisko M."/>
            <person name="Yi Z."/>
            <person name="Salas-Leiva J.S."/>
            <person name="Gallot-Lavallee L."/>
            <person name="Kops G.J.P.L."/>
            <person name="Archibald J.M."/>
            <person name="Simpson A.G.B."/>
            <person name="Roger A.J."/>
        </authorList>
    </citation>
    <scope>NUCLEOTIDE SEQUENCE</scope>
    <source>
        <strain evidence="4">BICM</strain>
    </source>
</reference>
<organism evidence="4 5">
    <name type="scientific">Carpediemonas membranifera</name>
    <dbReference type="NCBI Taxonomy" id="201153"/>
    <lineage>
        <taxon>Eukaryota</taxon>
        <taxon>Metamonada</taxon>
        <taxon>Carpediemonas-like organisms</taxon>
        <taxon>Carpediemonas</taxon>
    </lineage>
</organism>
<dbReference type="Pfam" id="PF00724">
    <property type="entry name" value="Oxidored_FMN"/>
    <property type="match status" value="1"/>
</dbReference>
<evidence type="ECO:0000256" key="1">
    <source>
        <dbReference type="ARBA" id="ARBA00022630"/>
    </source>
</evidence>
<evidence type="ECO:0000313" key="5">
    <source>
        <dbReference type="Proteomes" id="UP000717585"/>
    </source>
</evidence>
<dbReference type="Gene3D" id="3.20.20.70">
    <property type="entry name" value="Aldolase class I"/>
    <property type="match status" value="1"/>
</dbReference>
<gene>
    <name evidence="4" type="ORF">J8273_3798</name>
</gene>
<comment type="caution">
    <text evidence="4">The sequence shown here is derived from an EMBL/GenBank/DDBJ whole genome shotgun (WGS) entry which is preliminary data.</text>
</comment>
<sequence length="383" mass="41521">MSGSVWEPLTLNKLSINNRWMRSATWEGFAAPNGDITPKLVEFYKDLANGGLGLIISSHTYIRPDGALAFGMSGIVDDEQAKTHIPLVEAVHAVDGAKIVCQINHTGALTSTETPICCSKLDDQPELQAIIGIKPNAHELTTKEMEDLEDVYVRAAVRCKNIAGYDGVQFHGAHQYFIAQTLSELTNQRTDVYGQDRSLFFTNVVRKTREAVGPDFFLMAKINGSDFLEIDGKARGTTIESTLEYLKPVADLLDAVEVSGGGAIKGSAAPGRKGNLFPVANQGYHTEQAKTIKERFGEKMKVILVGGIRTPKAANKFIDSGVCDAVSMSRPLIVQPDLIKRLKADPEADRVACVSCSKCHTKIVEMGGLACANDAVLKKLGRE</sequence>
<keyword evidence="1" id="KW-0285">Flavoprotein</keyword>
<evidence type="ECO:0000259" key="3">
    <source>
        <dbReference type="Pfam" id="PF00724"/>
    </source>
</evidence>
<dbReference type="EMBL" id="JAHDYR010000014">
    <property type="protein sequence ID" value="KAG9394550.1"/>
    <property type="molecule type" value="Genomic_DNA"/>
</dbReference>
<keyword evidence="5" id="KW-1185">Reference proteome</keyword>
<dbReference type="PANTHER" id="PTHR43656:SF2">
    <property type="entry name" value="BINDING OXIDOREDUCTASE, PUTATIVE (AFU_ORTHOLOGUE AFUA_2G08260)-RELATED"/>
    <property type="match status" value="1"/>
</dbReference>
<feature type="domain" description="NADH:flavin oxidoreductase/NADH oxidase N-terminal" evidence="3">
    <location>
        <begin position="5"/>
        <end position="344"/>
    </location>
</feature>
<dbReference type="GO" id="GO:0010181">
    <property type="term" value="F:FMN binding"/>
    <property type="evidence" value="ECO:0007669"/>
    <property type="project" value="InterPro"/>
</dbReference>
<dbReference type="InterPro" id="IPR001155">
    <property type="entry name" value="OxRdtase_FMN_N"/>
</dbReference>
<dbReference type="PANTHER" id="PTHR43656">
    <property type="entry name" value="BINDING OXIDOREDUCTASE, PUTATIVE (AFU_ORTHOLOGUE AFUA_2G08260)-RELATED"/>
    <property type="match status" value="1"/>
</dbReference>
<keyword evidence="2" id="KW-0560">Oxidoreductase</keyword>
<proteinExistence type="predicted"/>
<accession>A0A8J6AWX9</accession>
<dbReference type="AlphaFoldDB" id="A0A8J6AWX9"/>
<dbReference type="CDD" id="cd02803">
    <property type="entry name" value="OYE_like_FMN_family"/>
    <property type="match status" value="1"/>
</dbReference>
<dbReference type="InterPro" id="IPR013785">
    <property type="entry name" value="Aldolase_TIM"/>
</dbReference>
<protein>
    <submittedName>
        <fullName evidence="4">NADH:flavin oxidoreductase/NADH oxidase family protein</fullName>
    </submittedName>
</protein>
<dbReference type="GO" id="GO:0016491">
    <property type="term" value="F:oxidoreductase activity"/>
    <property type="evidence" value="ECO:0007669"/>
    <property type="project" value="UniProtKB-KW"/>
</dbReference>
<dbReference type="Proteomes" id="UP000717585">
    <property type="component" value="Unassembled WGS sequence"/>
</dbReference>
<dbReference type="OrthoDB" id="276546at2759"/>
<evidence type="ECO:0000256" key="2">
    <source>
        <dbReference type="ARBA" id="ARBA00023002"/>
    </source>
</evidence>